<name>A0A5C3KEB8_COPMA</name>
<evidence type="ECO:0000313" key="3">
    <source>
        <dbReference type="Proteomes" id="UP000307440"/>
    </source>
</evidence>
<proteinExistence type="predicted"/>
<dbReference type="Proteomes" id="UP000307440">
    <property type="component" value="Unassembled WGS sequence"/>
</dbReference>
<dbReference type="EMBL" id="ML210408">
    <property type="protein sequence ID" value="TFK18354.1"/>
    <property type="molecule type" value="Genomic_DNA"/>
</dbReference>
<organism evidence="2 3">
    <name type="scientific">Coprinopsis marcescibilis</name>
    <name type="common">Agaric fungus</name>
    <name type="synonym">Psathyrella marcescibilis</name>
    <dbReference type="NCBI Taxonomy" id="230819"/>
    <lineage>
        <taxon>Eukaryota</taxon>
        <taxon>Fungi</taxon>
        <taxon>Dikarya</taxon>
        <taxon>Basidiomycota</taxon>
        <taxon>Agaricomycotina</taxon>
        <taxon>Agaricomycetes</taxon>
        <taxon>Agaricomycetidae</taxon>
        <taxon>Agaricales</taxon>
        <taxon>Agaricineae</taxon>
        <taxon>Psathyrellaceae</taxon>
        <taxon>Coprinopsis</taxon>
    </lineage>
</organism>
<accession>A0A5C3KEB8</accession>
<evidence type="ECO:0000313" key="2">
    <source>
        <dbReference type="EMBL" id="TFK18354.1"/>
    </source>
</evidence>
<evidence type="ECO:0000256" key="1">
    <source>
        <dbReference type="SAM" id="MobiDB-lite"/>
    </source>
</evidence>
<sequence length="373" mass="40129">MQYAPTGYLATGLAQLCSYARRAQTHQLQHTPTLYLAARLSWLPSYLYAQWALKEQPYTLPLDTYTLAGSDHPLRSLSANAAAAALSHQVSACCAHSNPLIRSAQQYCLVRLVLLLGTVHTVHYCLTTEIEPSHFGLCIVHLPSANTAAAAHSHRISGCWLREAPLYLAALLHLQHAPTVYLAALLVRSAHTLGAHHAPSVYLAAELVFWARTLGGSDSTNVAAETCSHQIAWLLGSAGGSLSVIAAAAMLQPDNLGAGLARLCWHIPMDGFCRVGSARLRAVYSLLQKDGAPGAPPVEHFLMQNGAVMGEILHIQCVWPPLADDEASTHIAAAEVAIAEAYVQGWHRSGSTLVTHGPNQRNDVEANWSWSQS</sequence>
<feature type="region of interest" description="Disordered" evidence="1">
    <location>
        <begin position="353"/>
        <end position="373"/>
    </location>
</feature>
<protein>
    <submittedName>
        <fullName evidence="2">Uncharacterized protein</fullName>
    </submittedName>
</protein>
<keyword evidence="3" id="KW-1185">Reference proteome</keyword>
<dbReference type="AlphaFoldDB" id="A0A5C3KEB8"/>
<gene>
    <name evidence="2" type="ORF">FA15DRAFT_730186</name>
</gene>
<reference evidence="2 3" key="1">
    <citation type="journal article" date="2019" name="Nat. Ecol. Evol.">
        <title>Megaphylogeny resolves global patterns of mushroom evolution.</title>
        <authorList>
            <person name="Varga T."/>
            <person name="Krizsan K."/>
            <person name="Foldi C."/>
            <person name="Dima B."/>
            <person name="Sanchez-Garcia M."/>
            <person name="Sanchez-Ramirez S."/>
            <person name="Szollosi G.J."/>
            <person name="Szarkandi J.G."/>
            <person name="Papp V."/>
            <person name="Albert L."/>
            <person name="Andreopoulos W."/>
            <person name="Angelini C."/>
            <person name="Antonin V."/>
            <person name="Barry K.W."/>
            <person name="Bougher N.L."/>
            <person name="Buchanan P."/>
            <person name="Buyck B."/>
            <person name="Bense V."/>
            <person name="Catcheside P."/>
            <person name="Chovatia M."/>
            <person name="Cooper J."/>
            <person name="Damon W."/>
            <person name="Desjardin D."/>
            <person name="Finy P."/>
            <person name="Geml J."/>
            <person name="Haridas S."/>
            <person name="Hughes K."/>
            <person name="Justo A."/>
            <person name="Karasinski D."/>
            <person name="Kautmanova I."/>
            <person name="Kiss B."/>
            <person name="Kocsube S."/>
            <person name="Kotiranta H."/>
            <person name="LaButti K.M."/>
            <person name="Lechner B.E."/>
            <person name="Liimatainen K."/>
            <person name="Lipzen A."/>
            <person name="Lukacs Z."/>
            <person name="Mihaltcheva S."/>
            <person name="Morgado L.N."/>
            <person name="Niskanen T."/>
            <person name="Noordeloos M.E."/>
            <person name="Ohm R.A."/>
            <person name="Ortiz-Santana B."/>
            <person name="Ovrebo C."/>
            <person name="Racz N."/>
            <person name="Riley R."/>
            <person name="Savchenko A."/>
            <person name="Shiryaev A."/>
            <person name="Soop K."/>
            <person name="Spirin V."/>
            <person name="Szebenyi C."/>
            <person name="Tomsovsky M."/>
            <person name="Tulloss R.E."/>
            <person name="Uehling J."/>
            <person name="Grigoriev I.V."/>
            <person name="Vagvolgyi C."/>
            <person name="Papp T."/>
            <person name="Martin F.M."/>
            <person name="Miettinen O."/>
            <person name="Hibbett D.S."/>
            <person name="Nagy L.G."/>
        </authorList>
    </citation>
    <scope>NUCLEOTIDE SEQUENCE [LARGE SCALE GENOMIC DNA]</scope>
    <source>
        <strain evidence="2 3">CBS 121175</strain>
    </source>
</reference>